<feature type="region of interest" description="Disordered" evidence="1">
    <location>
        <begin position="16"/>
        <end position="37"/>
    </location>
</feature>
<accession>A0A545V0C0</accession>
<evidence type="ECO:0000313" key="2">
    <source>
        <dbReference type="EMBL" id="TQV95166.1"/>
    </source>
</evidence>
<comment type="caution">
    <text evidence="2">The sequence shown here is derived from an EMBL/GenBank/DDBJ whole genome shotgun (WGS) entry which is preliminary data.</text>
</comment>
<reference evidence="2 3" key="1">
    <citation type="journal article" date="2019" name="Appl. Microbiol. Biotechnol.">
        <title>Genome sequence of Isaria javanica and comparative genome analysis insights into family S53 peptidase evolution in fungal entomopathogens.</title>
        <authorList>
            <person name="Lin R."/>
            <person name="Zhang X."/>
            <person name="Xin B."/>
            <person name="Zou M."/>
            <person name="Gao Y."/>
            <person name="Qin F."/>
            <person name="Hu Q."/>
            <person name="Xie B."/>
            <person name="Cheng X."/>
        </authorList>
    </citation>
    <scope>NUCLEOTIDE SEQUENCE [LARGE SCALE GENOMIC DNA]</scope>
    <source>
        <strain evidence="2 3">IJ1G</strain>
    </source>
</reference>
<feature type="compositionally biased region" description="Basic residues" evidence="1">
    <location>
        <begin position="16"/>
        <end position="30"/>
    </location>
</feature>
<sequence>MTDDLVSTWYGISKKRNAKKKKMKERKKERKKEIPGDSTVSHSCYVIAQSAGASTTLTSTWARRRGARHGSCLVIGRGRWMGWMGMAHATPAHRCSPAGRLCFFPGFCRGHSSSTAGPYMKLSRRRGQHSDKTWLGKVRVVENFLRSCSQVTCGKQKCQLSRGWEKKGNLAVARHPGKLVIVTDESKTRHLQLP</sequence>
<protein>
    <submittedName>
        <fullName evidence="2">Uncharacterized protein</fullName>
    </submittedName>
</protein>
<dbReference type="AlphaFoldDB" id="A0A545V0C0"/>
<name>A0A545V0C0_9HYPO</name>
<proteinExistence type="predicted"/>
<evidence type="ECO:0000313" key="3">
    <source>
        <dbReference type="Proteomes" id="UP000315783"/>
    </source>
</evidence>
<dbReference type="Proteomes" id="UP000315783">
    <property type="component" value="Unassembled WGS sequence"/>
</dbReference>
<evidence type="ECO:0000256" key="1">
    <source>
        <dbReference type="SAM" id="MobiDB-lite"/>
    </source>
</evidence>
<dbReference type="EMBL" id="SPUK01000008">
    <property type="protein sequence ID" value="TQV95166.1"/>
    <property type="molecule type" value="Genomic_DNA"/>
</dbReference>
<gene>
    <name evidence="2" type="ORF">IF1G_06153</name>
</gene>
<organism evidence="2 3">
    <name type="scientific">Cordyceps javanica</name>
    <dbReference type="NCBI Taxonomy" id="43265"/>
    <lineage>
        <taxon>Eukaryota</taxon>
        <taxon>Fungi</taxon>
        <taxon>Dikarya</taxon>
        <taxon>Ascomycota</taxon>
        <taxon>Pezizomycotina</taxon>
        <taxon>Sordariomycetes</taxon>
        <taxon>Hypocreomycetidae</taxon>
        <taxon>Hypocreales</taxon>
        <taxon>Cordycipitaceae</taxon>
        <taxon>Cordyceps</taxon>
    </lineage>
</organism>
<keyword evidence="3" id="KW-1185">Reference proteome</keyword>